<keyword evidence="3" id="KW-1185">Reference proteome</keyword>
<reference evidence="3" key="1">
    <citation type="submission" date="2017-11" db="EMBL/GenBank/DDBJ databases">
        <title>Genome sequence and characterization of the novel virulent phage PMBT3 infecting Pseudomonas sp.</title>
        <authorList>
            <person name="Koberg S."/>
            <person name="Brinks E."/>
            <person name="Heller K.J."/>
            <person name="Neve H."/>
            <person name="Franz C.M.A.P."/>
        </authorList>
    </citation>
    <scope>NUCLEOTIDE SEQUENCE [LARGE SCALE GENOMIC DNA]</scope>
</reference>
<feature type="region of interest" description="Disordered" evidence="1">
    <location>
        <begin position="1"/>
        <end position="57"/>
    </location>
</feature>
<accession>A0A2I6PHT0</accession>
<proteinExistence type="predicted"/>
<dbReference type="GeneID" id="54986947"/>
<dbReference type="KEGG" id="vg:54986947"/>
<dbReference type="Proteomes" id="UP000240704">
    <property type="component" value="Segment"/>
</dbReference>
<evidence type="ECO:0000256" key="1">
    <source>
        <dbReference type="SAM" id="MobiDB-lite"/>
    </source>
</evidence>
<organism evidence="2 3">
    <name type="scientific">Pseudomonas phage PMBT3</name>
    <dbReference type="NCBI Taxonomy" id="2059856"/>
    <lineage>
        <taxon>Viruses</taxon>
        <taxon>Duplodnaviria</taxon>
        <taxon>Heunggongvirae</taxon>
        <taxon>Uroviricota</taxon>
        <taxon>Caudoviricetes</taxon>
        <taxon>Maxrubnervirus</taxon>
        <taxon>Maxrubnervirus PMBT3</taxon>
    </lineage>
</organism>
<name>A0A2I6PHT0_9CAUD</name>
<dbReference type="EMBL" id="MG596799">
    <property type="protein sequence ID" value="AUM59608.1"/>
    <property type="molecule type" value="Genomic_DNA"/>
</dbReference>
<sequence length="170" mass="18935">MEINTMALKKKDEDLTPAEQELKRAEEAKALEEQKAKDEAEAKAKQEEADKVEQKRLDDLAKENLAKEEIAGKEAAAKEEKRLADKALEDQKKADSDAERLAQEAEVARSAGREPEELVLVKVESKIHSDLRQPSTGTWLPGKGEAHLLNDGWLENQVNSGLVKIVKKSK</sequence>
<protein>
    <submittedName>
        <fullName evidence="2">CRISPR-associated protein</fullName>
    </submittedName>
</protein>
<evidence type="ECO:0000313" key="2">
    <source>
        <dbReference type="EMBL" id="AUM59608.1"/>
    </source>
</evidence>
<feature type="region of interest" description="Disordered" evidence="1">
    <location>
        <begin position="69"/>
        <end position="115"/>
    </location>
</feature>
<dbReference type="RefSeq" id="YP_009796557.1">
    <property type="nucleotide sequence ID" value="NC_047902.1"/>
</dbReference>
<evidence type="ECO:0000313" key="3">
    <source>
        <dbReference type="Proteomes" id="UP000240704"/>
    </source>
</evidence>
<feature type="compositionally biased region" description="Basic and acidic residues" evidence="1">
    <location>
        <begin position="9"/>
        <end position="57"/>
    </location>
</feature>